<name>A0ACC1TEM8_9APHY</name>
<reference evidence="1" key="1">
    <citation type="submission" date="2022-07" db="EMBL/GenBank/DDBJ databases">
        <title>Genome Sequence of Phlebia brevispora.</title>
        <authorList>
            <person name="Buettner E."/>
        </authorList>
    </citation>
    <scope>NUCLEOTIDE SEQUENCE</scope>
    <source>
        <strain evidence="1">MPL23</strain>
    </source>
</reference>
<accession>A0ACC1TEM8</accession>
<comment type="caution">
    <text evidence="1">The sequence shown here is derived from an EMBL/GenBank/DDBJ whole genome shotgun (WGS) entry which is preliminary data.</text>
</comment>
<gene>
    <name evidence="1" type="ORF">NM688_g377</name>
</gene>
<organism evidence="1 2">
    <name type="scientific">Phlebia brevispora</name>
    <dbReference type="NCBI Taxonomy" id="194682"/>
    <lineage>
        <taxon>Eukaryota</taxon>
        <taxon>Fungi</taxon>
        <taxon>Dikarya</taxon>
        <taxon>Basidiomycota</taxon>
        <taxon>Agaricomycotina</taxon>
        <taxon>Agaricomycetes</taxon>
        <taxon>Polyporales</taxon>
        <taxon>Meruliaceae</taxon>
        <taxon>Phlebia</taxon>
    </lineage>
</organism>
<evidence type="ECO:0000313" key="2">
    <source>
        <dbReference type="Proteomes" id="UP001148662"/>
    </source>
</evidence>
<dbReference type="EMBL" id="JANHOG010000029">
    <property type="protein sequence ID" value="KAJ3559391.1"/>
    <property type="molecule type" value="Genomic_DNA"/>
</dbReference>
<protein>
    <submittedName>
        <fullName evidence="1">Uncharacterized protein</fullName>
    </submittedName>
</protein>
<proteinExistence type="predicted"/>
<keyword evidence="2" id="KW-1185">Reference proteome</keyword>
<dbReference type="Proteomes" id="UP001148662">
    <property type="component" value="Unassembled WGS sequence"/>
</dbReference>
<sequence length="272" mass="29612">MSTVIAQATFRIYRDKPSSHPQSKSEAFVSSKLSRTRRLVEISSAADKENLHPVTGLPARILTSSSKKRKTDVLTTKLLAIAETPSSPKKRKVLASSSQHVFATVKSAKQRGTNSRHTKSSKALRLHRRTELPHVDEVNEAGEAVRAVTRLSPEAVDARCYELTVLPLADISEAYETSSDDDCITRGGPPPADHQHQEGPSPSKTSQESRTEPIPTPSTDGIVLDTPERKRIYSAFTFTSPSPVGKRHTTSSSKHGHGFADVHCDSGSSILQ</sequence>
<evidence type="ECO:0000313" key="1">
    <source>
        <dbReference type="EMBL" id="KAJ3559391.1"/>
    </source>
</evidence>